<name>A0A8J8WC05_CHIOP</name>
<evidence type="ECO:0000256" key="1">
    <source>
        <dbReference type="SAM" id="MobiDB-lite"/>
    </source>
</evidence>
<proteinExistence type="predicted"/>
<keyword evidence="3" id="KW-1185">Reference proteome</keyword>
<sequence length="170" mass="18200">MASKIRRFFGQELRWWSTGMASSLMDLTTKKTCGRLPIIISGIGGPPTARRRQVGSGTGESNGGSGGLGPGDMGSRGSGSRDVLRHHGIQHPGPRNGACVLIEQNGERPAAFRLSSPYFLELVVHAGSSVFGCSSSGTPASALQTLPNLMGEQIREDFGRESWGRKWRLF</sequence>
<feature type="compositionally biased region" description="Gly residues" evidence="1">
    <location>
        <begin position="56"/>
        <end position="77"/>
    </location>
</feature>
<feature type="region of interest" description="Disordered" evidence="1">
    <location>
        <begin position="42"/>
        <end position="97"/>
    </location>
</feature>
<evidence type="ECO:0000313" key="2">
    <source>
        <dbReference type="EMBL" id="KAG0692506.1"/>
    </source>
</evidence>
<reference evidence="2" key="1">
    <citation type="submission" date="2020-07" db="EMBL/GenBank/DDBJ databases">
        <title>The High-quality genome of the commercially important snow crab, Chionoecetes opilio.</title>
        <authorList>
            <person name="Jeong J.-H."/>
            <person name="Ryu S."/>
        </authorList>
    </citation>
    <scope>NUCLEOTIDE SEQUENCE</scope>
    <source>
        <strain evidence="2">MADBK_172401_WGS</strain>
        <tissue evidence="2">Digestive gland</tissue>
    </source>
</reference>
<dbReference type="EMBL" id="JACEEZ010026495">
    <property type="protein sequence ID" value="KAG0692506.1"/>
    <property type="molecule type" value="Genomic_DNA"/>
</dbReference>
<comment type="caution">
    <text evidence="2">The sequence shown here is derived from an EMBL/GenBank/DDBJ whole genome shotgun (WGS) entry which is preliminary data.</text>
</comment>
<organism evidence="2 3">
    <name type="scientific">Chionoecetes opilio</name>
    <name type="common">Atlantic snow crab</name>
    <name type="synonym">Cancer opilio</name>
    <dbReference type="NCBI Taxonomy" id="41210"/>
    <lineage>
        <taxon>Eukaryota</taxon>
        <taxon>Metazoa</taxon>
        <taxon>Ecdysozoa</taxon>
        <taxon>Arthropoda</taxon>
        <taxon>Crustacea</taxon>
        <taxon>Multicrustacea</taxon>
        <taxon>Malacostraca</taxon>
        <taxon>Eumalacostraca</taxon>
        <taxon>Eucarida</taxon>
        <taxon>Decapoda</taxon>
        <taxon>Pleocyemata</taxon>
        <taxon>Brachyura</taxon>
        <taxon>Eubrachyura</taxon>
        <taxon>Majoidea</taxon>
        <taxon>Majidae</taxon>
        <taxon>Chionoecetes</taxon>
    </lineage>
</organism>
<dbReference type="AlphaFoldDB" id="A0A8J8WC05"/>
<accession>A0A8J8WC05</accession>
<gene>
    <name evidence="2" type="ORF">GWK47_027853</name>
</gene>
<protein>
    <submittedName>
        <fullName evidence="2">Uncharacterized protein</fullName>
    </submittedName>
</protein>
<evidence type="ECO:0000313" key="3">
    <source>
        <dbReference type="Proteomes" id="UP000770661"/>
    </source>
</evidence>
<dbReference type="Proteomes" id="UP000770661">
    <property type="component" value="Unassembled WGS sequence"/>
</dbReference>